<evidence type="ECO:0000256" key="1">
    <source>
        <dbReference type="SAM" id="SignalP"/>
    </source>
</evidence>
<dbReference type="EMBL" id="VYQF01000005">
    <property type="protein sequence ID" value="KAA9037732.1"/>
    <property type="molecule type" value="Genomic_DNA"/>
</dbReference>
<dbReference type="Proteomes" id="UP000326903">
    <property type="component" value="Unassembled WGS sequence"/>
</dbReference>
<reference evidence="2 3" key="1">
    <citation type="submission" date="2019-09" db="EMBL/GenBank/DDBJ databases">
        <title>Draft genome sequence of Ginsengibacter sp. BR5-29.</title>
        <authorList>
            <person name="Im W.-T."/>
        </authorList>
    </citation>
    <scope>NUCLEOTIDE SEQUENCE [LARGE SCALE GENOMIC DNA]</scope>
    <source>
        <strain evidence="2 3">BR5-29</strain>
    </source>
</reference>
<comment type="caution">
    <text evidence="2">The sequence shown here is derived from an EMBL/GenBank/DDBJ whole genome shotgun (WGS) entry which is preliminary data.</text>
</comment>
<dbReference type="AlphaFoldDB" id="A0A5J5IDM5"/>
<evidence type="ECO:0000313" key="2">
    <source>
        <dbReference type="EMBL" id="KAA9037732.1"/>
    </source>
</evidence>
<keyword evidence="3" id="KW-1185">Reference proteome</keyword>
<evidence type="ECO:0000313" key="3">
    <source>
        <dbReference type="Proteomes" id="UP000326903"/>
    </source>
</evidence>
<sequence>MNTKILYKSLVVILALMMTHSDAMCQTQMKTENAQQAKVNYTSFTVNEEKQKIMIDWSTDNKVATNYFEIQRSIDGTNFKTIALVMGPDPKQANCDCYEGFDKLSNIKHKYFYRLKHVGTDGEVVLSETKMLAIK</sequence>
<proteinExistence type="predicted"/>
<keyword evidence="1" id="KW-0732">Signal</keyword>
<name>A0A5J5IDM5_9BACT</name>
<gene>
    <name evidence="2" type="ORF">FW778_16705</name>
</gene>
<feature type="signal peptide" evidence="1">
    <location>
        <begin position="1"/>
        <end position="23"/>
    </location>
</feature>
<feature type="chain" id="PRO_5023837674" evidence="1">
    <location>
        <begin position="24"/>
        <end position="135"/>
    </location>
</feature>
<protein>
    <submittedName>
        <fullName evidence="2">Uncharacterized protein</fullName>
    </submittedName>
</protein>
<accession>A0A5J5IDM5</accession>
<organism evidence="2 3">
    <name type="scientific">Ginsengibacter hankyongi</name>
    <dbReference type="NCBI Taxonomy" id="2607284"/>
    <lineage>
        <taxon>Bacteria</taxon>
        <taxon>Pseudomonadati</taxon>
        <taxon>Bacteroidota</taxon>
        <taxon>Chitinophagia</taxon>
        <taxon>Chitinophagales</taxon>
        <taxon>Chitinophagaceae</taxon>
        <taxon>Ginsengibacter</taxon>
    </lineage>
</organism>
<dbReference type="RefSeq" id="WP_150415966.1">
    <property type="nucleotide sequence ID" value="NZ_VYQF01000005.1"/>
</dbReference>